<feature type="non-terminal residue" evidence="1">
    <location>
        <position position="445"/>
    </location>
</feature>
<protein>
    <submittedName>
        <fullName evidence="1">Uncharacterized protein</fullName>
    </submittedName>
</protein>
<dbReference type="EMBL" id="BARS01004980">
    <property type="protein sequence ID" value="GAF85233.1"/>
    <property type="molecule type" value="Genomic_DNA"/>
</dbReference>
<reference evidence="1" key="1">
    <citation type="journal article" date="2014" name="Front. Microbiol.">
        <title>High frequency of phylogenetically diverse reductive dehalogenase-homologous genes in deep subseafloor sedimentary metagenomes.</title>
        <authorList>
            <person name="Kawai M."/>
            <person name="Futagami T."/>
            <person name="Toyoda A."/>
            <person name="Takaki Y."/>
            <person name="Nishi S."/>
            <person name="Hori S."/>
            <person name="Arai W."/>
            <person name="Tsubouchi T."/>
            <person name="Morono Y."/>
            <person name="Uchiyama I."/>
            <person name="Ito T."/>
            <person name="Fujiyama A."/>
            <person name="Inagaki F."/>
            <person name="Takami H."/>
        </authorList>
    </citation>
    <scope>NUCLEOTIDE SEQUENCE</scope>
    <source>
        <strain evidence="1">Expedition CK06-06</strain>
    </source>
</reference>
<organism evidence="1">
    <name type="scientific">marine sediment metagenome</name>
    <dbReference type="NCBI Taxonomy" id="412755"/>
    <lineage>
        <taxon>unclassified sequences</taxon>
        <taxon>metagenomes</taxon>
        <taxon>ecological metagenomes</taxon>
    </lineage>
</organism>
<accession>X0SVK9</accession>
<comment type="caution">
    <text evidence="1">The sequence shown here is derived from an EMBL/GenBank/DDBJ whole genome shotgun (WGS) entry which is preliminary data.</text>
</comment>
<evidence type="ECO:0000313" key="1">
    <source>
        <dbReference type="EMBL" id="GAF85233.1"/>
    </source>
</evidence>
<dbReference type="AlphaFoldDB" id="X0SVK9"/>
<proteinExistence type="predicted"/>
<name>X0SVK9_9ZZZZ</name>
<sequence length="445" mass="47352">TDVDLSTIAVALAALVNESAPAGFTAVAEGDALLIIDGNGRDFETDLVLAPIGTAEIDETSATTTLAALSGTPNNGDVWKVRFGGLSYSVSVTTAPITDNTLAEIAQDLADAINNDTNPDAARYTATVEGETLVIIDRQGGDFVTRLEAQNVTRSGDGYALVTLDYSLNAEQLQERLQALYGFEGISVEESRAPRDVTYTITFFRDQAGIDFDQIEWDETRETTGLIPSPGASVNVLTGTISDGALVNSEINNIQTITINATGGSFTLSFLIENERGEFVLYESDPILYNASALDMFKAISPVLNPNGATTDIDPEFDRVTRTPYKPYTDNVAVIKIGNVFHIIFQGEHRDLLIHDIDTRALTTDEARVTTVTLGGTEGSAEIDDETARTTTVSLAGTQAIGEIWTVRLSVRGVASTHNYTVGDTLADIAAGLAAEINADTATHG</sequence>
<gene>
    <name evidence="1" type="ORF">S01H1_09743</name>
</gene>
<feature type="non-terminal residue" evidence="1">
    <location>
        <position position="1"/>
    </location>
</feature>